<keyword evidence="3" id="KW-1003">Cell membrane</keyword>
<feature type="transmembrane region" description="Helical" evidence="10">
    <location>
        <begin position="42"/>
        <end position="64"/>
    </location>
</feature>
<sequence>MLITELGYFALLAALILAILQVVLPTIGVMRDHVAWQRLAPSLAWAQFAAMIFSFVALMAGFYFNDFSLVYVTQHSNTLLPWYYKLSATWGGHEGSLLLWMTIMATWCALVSYFSRGLPLSMRARVLVILAGVQVMMLAMLIFTSSPFDRTLPNLPVDGVDLNPLLQDFGLIVHPPMLYMGYVGLAVPFAFCMAALWEGRLDAVWTRWSRPWALAAWGFLTVGIALGSWWAYYELGWGGWWFWDPVENASLMPWLAGLALLHSLAVTEKRGVFKAWTIMLAIFAFALSLLGTFLVRSGVITSVHSFAADPTRGLVILVILGIIVGGGLLMFALRGWRLTIESQYQLVSRESFLVINNVIILIATLVVLLGTLYPIIADAFSLGQVSVGPPYFNALFVPLTWLLLVAMGMGSNIRWKQDKRPLLGVGMVIAASSLVLAAVITYFVSPSAMLNIGVTLAVSFWVLFWMVVDFKDKTKNAPSFLQGLNKLRLSYWGQQTAHIGVIVAVIGVAFTSTLSIERDVALSVGETVHVQGYDFTVKGFREVKGSNYDATQAEVEVSKDSRAVTTLYPEKRNYIISMMPMTEAAIDDSLMRDVYVALGEPIAEGSNKWAVRIYVKPLIRWIWLGAIIMALGGLLSMLDRRYRLKTSKTPAQIAASKSGFTTVTDLDVKSTTNNTTLIGEKQND</sequence>
<keyword evidence="5 10" id="KW-0812">Transmembrane</keyword>
<dbReference type="STRING" id="554343.AS194_12555"/>
<keyword evidence="14" id="KW-1185">Reference proteome</keyword>
<evidence type="ECO:0000313" key="13">
    <source>
        <dbReference type="EMBL" id="KRU21336.1"/>
    </source>
</evidence>
<dbReference type="GO" id="GO:0005886">
    <property type="term" value="C:plasma membrane"/>
    <property type="evidence" value="ECO:0007669"/>
    <property type="project" value="UniProtKB-SubCell"/>
</dbReference>
<evidence type="ECO:0000256" key="10">
    <source>
        <dbReference type="SAM" id="Phobius"/>
    </source>
</evidence>
<feature type="transmembrane region" description="Helical" evidence="10">
    <location>
        <begin position="179"/>
        <end position="199"/>
    </location>
</feature>
<dbReference type="GO" id="GO:0017004">
    <property type="term" value="P:cytochrome complex assembly"/>
    <property type="evidence" value="ECO:0007669"/>
    <property type="project" value="UniProtKB-KW"/>
</dbReference>
<dbReference type="PANTHER" id="PTHR43653">
    <property type="entry name" value="CYTOCHROME C ASSEMBLY PROTEIN-RELATED"/>
    <property type="match status" value="1"/>
</dbReference>
<feature type="transmembrane region" description="Helical" evidence="10">
    <location>
        <begin position="450"/>
        <end position="468"/>
    </location>
</feature>
<name>A0A0T6DNR9_9GAMM</name>
<feature type="transmembrane region" description="Helical" evidence="10">
    <location>
        <begin position="489"/>
        <end position="510"/>
    </location>
</feature>
<evidence type="ECO:0000256" key="6">
    <source>
        <dbReference type="ARBA" id="ARBA00022748"/>
    </source>
</evidence>
<dbReference type="PRINTS" id="PR01411">
    <property type="entry name" value="CCMFBIOGNSIS"/>
</dbReference>
<feature type="transmembrane region" description="Helical" evidence="10">
    <location>
        <begin position="618"/>
        <end position="638"/>
    </location>
</feature>
<comment type="subcellular location">
    <subcellularLocation>
        <location evidence="1">Cell inner membrane</location>
        <topology evidence="1">Multi-pass membrane protein</topology>
    </subcellularLocation>
</comment>
<evidence type="ECO:0000256" key="3">
    <source>
        <dbReference type="ARBA" id="ARBA00022475"/>
    </source>
</evidence>
<feature type="transmembrane region" description="Helical" evidence="10">
    <location>
        <begin position="6"/>
        <end position="30"/>
    </location>
</feature>
<dbReference type="PRINTS" id="PR01410">
    <property type="entry name" value="CCBIOGENESIS"/>
</dbReference>
<dbReference type="PANTHER" id="PTHR43653:SF1">
    <property type="entry name" value="CYTOCHROME C-TYPE BIOGENESIS PROTEIN CCMF"/>
    <property type="match status" value="1"/>
</dbReference>
<feature type="transmembrane region" description="Helical" evidence="10">
    <location>
        <begin position="97"/>
        <end position="114"/>
    </location>
</feature>
<comment type="caution">
    <text evidence="13">The sequence shown here is derived from an EMBL/GenBank/DDBJ whole genome shotgun (WGS) entry which is preliminary data.</text>
</comment>
<evidence type="ECO:0000256" key="2">
    <source>
        <dbReference type="ARBA" id="ARBA00009186"/>
    </source>
</evidence>
<accession>A0A0T6DNR9</accession>
<dbReference type="EMBL" id="LNDJ01000126">
    <property type="protein sequence ID" value="KRU21336.1"/>
    <property type="molecule type" value="Genomic_DNA"/>
</dbReference>
<feature type="domain" description="Cytochrome c-type biogenesis protein CcmF C-terminal" evidence="12">
    <location>
        <begin position="317"/>
        <end position="640"/>
    </location>
</feature>
<evidence type="ECO:0000256" key="9">
    <source>
        <dbReference type="ARBA" id="ARBA00037230"/>
    </source>
</evidence>
<feature type="transmembrane region" description="Helical" evidence="10">
    <location>
        <begin position="211"/>
        <end position="231"/>
    </location>
</feature>
<evidence type="ECO:0000256" key="4">
    <source>
        <dbReference type="ARBA" id="ARBA00022519"/>
    </source>
</evidence>
<keyword evidence="8 10" id="KW-0472">Membrane</keyword>
<evidence type="ECO:0000256" key="5">
    <source>
        <dbReference type="ARBA" id="ARBA00022692"/>
    </source>
</evidence>
<keyword evidence="4" id="KW-0997">Cell inner membrane</keyword>
<evidence type="ECO:0000256" key="1">
    <source>
        <dbReference type="ARBA" id="ARBA00004429"/>
    </source>
</evidence>
<gene>
    <name evidence="13" type="ORF">AS194_12555</name>
</gene>
<organism evidence="13 14">
    <name type="scientific">Psychrobacter piscatorii</name>
    <dbReference type="NCBI Taxonomy" id="554343"/>
    <lineage>
        <taxon>Bacteria</taxon>
        <taxon>Pseudomonadati</taxon>
        <taxon>Pseudomonadota</taxon>
        <taxon>Gammaproteobacteria</taxon>
        <taxon>Moraxellales</taxon>
        <taxon>Moraxellaceae</taxon>
        <taxon>Psychrobacter</taxon>
    </lineage>
</organism>
<keyword evidence="7 10" id="KW-1133">Transmembrane helix</keyword>
<dbReference type="Proteomes" id="UP000051202">
    <property type="component" value="Unassembled WGS sequence"/>
</dbReference>
<keyword evidence="6" id="KW-0201">Cytochrome c-type biogenesis</keyword>
<evidence type="ECO:0000256" key="7">
    <source>
        <dbReference type="ARBA" id="ARBA00022989"/>
    </source>
</evidence>
<evidence type="ECO:0000313" key="14">
    <source>
        <dbReference type="Proteomes" id="UP000051202"/>
    </source>
</evidence>
<feature type="domain" description="Cytochrome c assembly protein" evidence="11">
    <location>
        <begin position="90"/>
        <end position="297"/>
    </location>
</feature>
<evidence type="ECO:0000259" key="12">
    <source>
        <dbReference type="Pfam" id="PF16327"/>
    </source>
</evidence>
<dbReference type="Pfam" id="PF16327">
    <property type="entry name" value="CcmF_C"/>
    <property type="match status" value="1"/>
</dbReference>
<feature type="transmembrane region" description="Helical" evidence="10">
    <location>
        <begin position="391"/>
        <end position="410"/>
    </location>
</feature>
<feature type="transmembrane region" description="Helical" evidence="10">
    <location>
        <begin position="422"/>
        <end position="444"/>
    </location>
</feature>
<feature type="transmembrane region" description="Helical" evidence="10">
    <location>
        <begin position="275"/>
        <end position="294"/>
    </location>
</feature>
<dbReference type="InterPro" id="IPR003567">
    <property type="entry name" value="Cyt_c_biogenesis"/>
</dbReference>
<feature type="transmembrane region" description="Helical" evidence="10">
    <location>
        <begin position="251"/>
        <end position="268"/>
    </location>
</feature>
<feature type="transmembrane region" description="Helical" evidence="10">
    <location>
        <begin position="354"/>
        <end position="376"/>
    </location>
</feature>
<dbReference type="GeneID" id="33059918"/>
<dbReference type="NCBIfam" id="NF007691">
    <property type="entry name" value="PRK10369.1"/>
    <property type="match status" value="1"/>
</dbReference>
<dbReference type="GO" id="GO:0020037">
    <property type="term" value="F:heme binding"/>
    <property type="evidence" value="ECO:0007669"/>
    <property type="project" value="InterPro"/>
</dbReference>
<dbReference type="NCBIfam" id="TIGR00353">
    <property type="entry name" value="nrfE"/>
    <property type="match status" value="1"/>
</dbReference>
<evidence type="ECO:0000259" key="11">
    <source>
        <dbReference type="Pfam" id="PF01578"/>
    </source>
</evidence>
<dbReference type="InterPro" id="IPR032523">
    <property type="entry name" value="CcmF_C"/>
</dbReference>
<dbReference type="AlphaFoldDB" id="A0A0T6DNR9"/>
<evidence type="ECO:0000256" key="8">
    <source>
        <dbReference type="ARBA" id="ARBA00023136"/>
    </source>
</evidence>
<dbReference type="InterPro" id="IPR003568">
    <property type="entry name" value="Cyt_c_biogenesis_CcmF"/>
</dbReference>
<dbReference type="RefSeq" id="WP_058025868.1">
    <property type="nucleotide sequence ID" value="NZ_BAAAEZ010000047.1"/>
</dbReference>
<reference evidence="13 14" key="1">
    <citation type="submission" date="2015-11" db="EMBL/GenBank/DDBJ databases">
        <title>Permanent draft genome of Psychrobacter piscatorii LQ58.</title>
        <authorList>
            <person name="Zhou M."/>
            <person name="Dong B."/>
            <person name="Liu Q."/>
        </authorList>
    </citation>
    <scope>NUCLEOTIDE SEQUENCE [LARGE SCALE GENOMIC DNA]</scope>
    <source>
        <strain evidence="13 14">LQ58</strain>
    </source>
</reference>
<feature type="transmembrane region" description="Helical" evidence="10">
    <location>
        <begin position="126"/>
        <end position="148"/>
    </location>
</feature>
<feature type="transmembrane region" description="Helical" evidence="10">
    <location>
        <begin position="314"/>
        <end position="333"/>
    </location>
</feature>
<comment type="function">
    <text evidence="9">Required for the biogenesis of c-type cytochromes. Possible subunit of a heme lyase.</text>
</comment>
<dbReference type="InterPro" id="IPR002541">
    <property type="entry name" value="Cyt_c_assembly"/>
</dbReference>
<proteinExistence type="inferred from homology"/>
<dbReference type="Pfam" id="PF01578">
    <property type="entry name" value="Cytochrom_C_asm"/>
    <property type="match status" value="1"/>
</dbReference>
<dbReference type="GO" id="GO:0015232">
    <property type="term" value="F:heme transmembrane transporter activity"/>
    <property type="evidence" value="ECO:0007669"/>
    <property type="project" value="InterPro"/>
</dbReference>
<protein>
    <submittedName>
        <fullName evidence="13">Cytochrome C biogenesis protein CcmF</fullName>
    </submittedName>
</protein>
<comment type="similarity">
    <text evidence="2">Belongs to the CcmF/CycK/Ccl1/NrfE/CcsA family.</text>
</comment>